<keyword evidence="3" id="KW-0001">2Fe-2S</keyword>
<dbReference type="GO" id="GO:0051537">
    <property type="term" value="F:2 iron, 2 sulfur cluster binding"/>
    <property type="evidence" value="ECO:0007669"/>
    <property type="project" value="UniProtKB-KW"/>
</dbReference>
<keyword evidence="9" id="KW-1133">Transmembrane helix</keyword>
<dbReference type="SUPFAM" id="SSF63380">
    <property type="entry name" value="Riboflavin synthase domain-like"/>
    <property type="match status" value="1"/>
</dbReference>
<dbReference type="GO" id="GO:0046872">
    <property type="term" value="F:metal ion binding"/>
    <property type="evidence" value="ECO:0007669"/>
    <property type="project" value="UniProtKB-KW"/>
</dbReference>
<dbReference type="GO" id="GO:0016491">
    <property type="term" value="F:oxidoreductase activity"/>
    <property type="evidence" value="ECO:0007669"/>
    <property type="project" value="UniProtKB-KW"/>
</dbReference>
<dbReference type="InterPro" id="IPR039261">
    <property type="entry name" value="FNR_nucleotide-bd"/>
</dbReference>
<reference evidence="11" key="2">
    <citation type="journal article" date="2021" name="Microbiome">
        <title>Successional dynamics and alternative stable states in a saline activated sludge microbial community over 9 years.</title>
        <authorList>
            <person name="Wang Y."/>
            <person name="Ye J."/>
            <person name="Ju F."/>
            <person name="Liu L."/>
            <person name="Boyd J.A."/>
            <person name="Deng Y."/>
            <person name="Parks D.H."/>
            <person name="Jiang X."/>
            <person name="Yin X."/>
            <person name="Woodcroft B.J."/>
            <person name="Tyson G.W."/>
            <person name="Hugenholtz P."/>
            <person name="Polz M.F."/>
            <person name="Zhang T."/>
        </authorList>
    </citation>
    <scope>NUCLEOTIDE SEQUENCE</scope>
    <source>
        <strain evidence="11">HKST-UBA12</strain>
    </source>
</reference>
<comment type="cofactor">
    <cofactor evidence="1">
        <name>FAD</name>
        <dbReference type="ChEBI" id="CHEBI:57692"/>
    </cofactor>
</comment>
<dbReference type="Gene3D" id="3.40.50.80">
    <property type="entry name" value="Nucleotide-binding domain of ferredoxin-NADP reductase (FNR) module"/>
    <property type="match status" value="1"/>
</dbReference>
<evidence type="ECO:0000259" key="10">
    <source>
        <dbReference type="PROSITE" id="PS51384"/>
    </source>
</evidence>
<evidence type="ECO:0000256" key="6">
    <source>
        <dbReference type="ARBA" id="ARBA00023002"/>
    </source>
</evidence>
<dbReference type="EMBL" id="JAGQLI010000194">
    <property type="protein sequence ID" value="MCA9379466.1"/>
    <property type="molecule type" value="Genomic_DNA"/>
</dbReference>
<dbReference type="PRINTS" id="PR00406">
    <property type="entry name" value="CYTB5RDTASE"/>
</dbReference>
<evidence type="ECO:0000256" key="1">
    <source>
        <dbReference type="ARBA" id="ARBA00001974"/>
    </source>
</evidence>
<dbReference type="InterPro" id="IPR050415">
    <property type="entry name" value="MRET"/>
</dbReference>
<dbReference type="InterPro" id="IPR017927">
    <property type="entry name" value="FAD-bd_FR_type"/>
</dbReference>
<dbReference type="PANTHER" id="PTHR47354:SF8">
    <property type="entry name" value="1,2-PHENYLACETYL-COA EPOXIDASE, SUBUNIT E"/>
    <property type="match status" value="1"/>
</dbReference>
<dbReference type="Pfam" id="PF00175">
    <property type="entry name" value="NAD_binding_1"/>
    <property type="match status" value="1"/>
</dbReference>
<dbReference type="InterPro" id="IPR008333">
    <property type="entry name" value="Cbr1-like_FAD-bd_dom"/>
</dbReference>
<keyword evidence="8" id="KW-0411">Iron-sulfur</keyword>
<dbReference type="Proteomes" id="UP000760819">
    <property type="component" value="Unassembled WGS sequence"/>
</dbReference>
<dbReference type="PANTHER" id="PTHR47354">
    <property type="entry name" value="NADH OXIDOREDUCTASE HCR"/>
    <property type="match status" value="1"/>
</dbReference>
<keyword evidence="4" id="KW-0479">Metal-binding</keyword>
<dbReference type="AlphaFoldDB" id="A0A955I6M0"/>
<comment type="caution">
    <text evidence="11">The sequence shown here is derived from an EMBL/GenBank/DDBJ whole genome shotgun (WGS) entry which is preliminary data.</text>
</comment>
<dbReference type="InterPro" id="IPR001433">
    <property type="entry name" value="OxRdtase_FAD/NAD-bd"/>
</dbReference>
<keyword evidence="7" id="KW-0408">Iron</keyword>
<protein>
    <recommendedName>
        <fullName evidence="10">FAD-binding FR-type domain-containing protein</fullName>
    </recommendedName>
</protein>
<dbReference type="Pfam" id="PF00970">
    <property type="entry name" value="FAD_binding_6"/>
    <property type="match status" value="1"/>
</dbReference>
<feature type="domain" description="FAD-binding FR-type" evidence="10">
    <location>
        <begin position="72"/>
        <end position="170"/>
    </location>
</feature>
<sequence length="304" mass="34409">LVWLMSALLRSKISFRWWKRLHLLPYFVMPLIFVHSFGLANILQGGLRYYWYLLVVIALALSIYRLLTAAGLLKFYYQVVGVTDVTPNVKRFILAPLGGKVMSPQPGQFLYIQTKRFGETHPFTISHLDNQTGELSITAKSAGYFTQQLHKLKAGDRVFITGPYGVFTREAYTTKRQIALVAGGIGITPFLQIIERLHGGWDQQITLFYGNRTIGDIAFGDYLNDLVQEYPEQLKLVNVLSGEPDYEGETGFVSLELIQRYLTEQTNSYEYFVCGPQVMMDKVSSALLAAGVPKAQVHMEKFSL</sequence>
<keyword evidence="9" id="KW-0812">Transmembrane</keyword>
<evidence type="ECO:0000256" key="5">
    <source>
        <dbReference type="ARBA" id="ARBA00022827"/>
    </source>
</evidence>
<proteinExistence type="predicted"/>
<dbReference type="InterPro" id="IPR017938">
    <property type="entry name" value="Riboflavin_synthase-like_b-brl"/>
</dbReference>
<keyword evidence="2" id="KW-0285">Flavoprotein</keyword>
<name>A0A955I6M0_9BACT</name>
<feature type="transmembrane region" description="Helical" evidence="9">
    <location>
        <begin position="21"/>
        <end position="43"/>
    </location>
</feature>
<accession>A0A955I6M0</accession>
<evidence type="ECO:0000256" key="2">
    <source>
        <dbReference type="ARBA" id="ARBA00022630"/>
    </source>
</evidence>
<feature type="non-terminal residue" evidence="11">
    <location>
        <position position="1"/>
    </location>
</feature>
<reference evidence="11" key="1">
    <citation type="submission" date="2020-04" db="EMBL/GenBank/DDBJ databases">
        <authorList>
            <person name="Zhang T."/>
        </authorList>
    </citation>
    <scope>NUCLEOTIDE SEQUENCE</scope>
    <source>
        <strain evidence="11">HKST-UBA12</strain>
    </source>
</reference>
<evidence type="ECO:0000313" key="11">
    <source>
        <dbReference type="EMBL" id="MCA9379466.1"/>
    </source>
</evidence>
<keyword evidence="6" id="KW-0560">Oxidoreductase</keyword>
<dbReference type="Gene3D" id="2.40.30.10">
    <property type="entry name" value="Translation factors"/>
    <property type="match status" value="1"/>
</dbReference>
<evidence type="ECO:0000256" key="9">
    <source>
        <dbReference type="SAM" id="Phobius"/>
    </source>
</evidence>
<dbReference type="PROSITE" id="PS51384">
    <property type="entry name" value="FAD_FR"/>
    <property type="match status" value="1"/>
</dbReference>
<evidence type="ECO:0000256" key="3">
    <source>
        <dbReference type="ARBA" id="ARBA00022714"/>
    </source>
</evidence>
<evidence type="ECO:0000256" key="4">
    <source>
        <dbReference type="ARBA" id="ARBA00022723"/>
    </source>
</evidence>
<gene>
    <name evidence="11" type="ORF">KC640_03490</name>
</gene>
<evidence type="ECO:0000256" key="8">
    <source>
        <dbReference type="ARBA" id="ARBA00023014"/>
    </source>
</evidence>
<keyword evidence="9" id="KW-0472">Membrane</keyword>
<organism evidence="11 12">
    <name type="scientific">Candidatus Dojkabacteria bacterium</name>
    <dbReference type="NCBI Taxonomy" id="2099670"/>
    <lineage>
        <taxon>Bacteria</taxon>
        <taxon>Candidatus Dojkabacteria</taxon>
    </lineage>
</organism>
<dbReference type="GO" id="GO:0050660">
    <property type="term" value="F:flavin adenine dinucleotide binding"/>
    <property type="evidence" value="ECO:0007669"/>
    <property type="project" value="TreeGrafter"/>
</dbReference>
<keyword evidence="5" id="KW-0274">FAD</keyword>
<feature type="transmembrane region" description="Helical" evidence="9">
    <location>
        <begin position="49"/>
        <end position="67"/>
    </location>
</feature>
<evidence type="ECO:0000256" key="7">
    <source>
        <dbReference type="ARBA" id="ARBA00023004"/>
    </source>
</evidence>
<dbReference type="SUPFAM" id="SSF52343">
    <property type="entry name" value="Ferredoxin reductase-like, C-terminal NADP-linked domain"/>
    <property type="match status" value="1"/>
</dbReference>
<evidence type="ECO:0000313" key="12">
    <source>
        <dbReference type="Proteomes" id="UP000760819"/>
    </source>
</evidence>